<evidence type="ECO:0000256" key="7">
    <source>
        <dbReference type="ARBA" id="ARBA00033270"/>
    </source>
</evidence>
<sequence>MARRNSLWANIDWFTVFLYLVLVLMGWLNIYSAVYDTEHHSIVDVTQRYGKQMIWIGAALLIAFTILLIETNFYVFFSYIIYGAIILLLVAVLFAGTEVNNSKSWLTLGGFAIQPAEFGKFATALALAKYMSSFGFKLQRFKSLVVIGAIILLPAALIFLQNDTGSALVYFVFILVLYREGLSGVVLFFGTLIALLFIFSLVLSPLALYALLTGLAVLVFLAINPGLKHFFRILLFFAIAFGLLAGINFVILAGYKPEQLLAGMLLLGGVAIFIYSLRMKLKNYALVALVFIGSVLFSISVDYTFDNMLEPYQQARINELLGIESDPLGVGYNVNQSKIAIGSGGFWGKGFLNGTQTKFNFVPEQSTDFIFCTVGEEWGFAGTALVVLLFVTLFIRLVLLAERQRSGFSRIYGYSVAVILFFHFMVNVGMTIGMMPVIGIPLPFFSYGGSSLWAFTILLFIFLRLDASRLDHLSN</sequence>
<gene>
    <name evidence="9" type="ORF">D1164_05025</name>
</gene>
<dbReference type="Pfam" id="PF01098">
    <property type="entry name" value="FTSW_RODA_SPOVE"/>
    <property type="match status" value="2"/>
</dbReference>
<dbReference type="AlphaFoldDB" id="A0A399D478"/>
<dbReference type="PANTHER" id="PTHR30474">
    <property type="entry name" value="CELL CYCLE PROTEIN"/>
    <property type="match status" value="1"/>
</dbReference>
<keyword evidence="4 8" id="KW-1133">Transmembrane helix</keyword>
<evidence type="ECO:0000256" key="8">
    <source>
        <dbReference type="SAM" id="Phobius"/>
    </source>
</evidence>
<comment type="caution">
    <text evidence="9">The sequence shown here is derived from an EMBL/GenBank/DDBJ whole genome shotgun (WGS) entry which is preliminary data.</text>
</comment>
<reference evidence="9 10" key="1">
    <citation type="journal article" date="2015" name="Int. J. Syst. Evol. Microbiol.">
        <title>Mariniphaga sediminis sp. nov., isolated from coastal sediment.</title>
        <authorList>
            <person name="Wang F.Q."/>
            <person name="Shen Q.Y."/>
            <person name="Chen G.J."/>
            <person name="Du Z.J."/>
        </authorList>
    </citation>
    <scope>NUCLEOTIDE SEQUENCE [LARGE SCALE GENOMIC DNA]</scope>
    <source>
        <strain evidence="9 10">SY21</strain>
    </source>
</reference>
<accession>A0A399D478</accession>
<organism evidence="9 10">
    <name type="scientific">Mariniphaga sediminis</name>
    <dbReference type="NCBI Taxonomy" id="1628158"/>
    <lineage>
        <taxon>Bacteria</taxon>
        <taxon>Pseudomonadati</taxon>
        <taxon>Bacteroidota</taxon>
        <taxon>Bacteroidia</taxon>
        <taxon>Marinilabiliales</taxon>
        <taxon>Prolixibacteraceae</taxon>
        <taxon>Mariniphaga</taxon>
    </lineage>
</organism>
<feature type="transmembrane region" description="Helical" evidence="8">
    <location>
        <begin position="76"/>
        <end position="96"/>
    </location>
</feature>
<dbReference type="PANTHER" id="PTHR30474:SF1">
    <property type="entry name" value="PEPTIDOGLYCAN GLYCOSYLTRANSFERASE MRDB"/>
    <property type="match status" value="1"/>
</dbReference>
<feature type="transmembrane region" description="Helical" evidence="8">
    <location>
        <begin position="141"/>
        <end position="160"/>
    </location>
</feature>
<dbReference type="EMBL" id="QWET01000003">
    <property type="protein sequence ID" value="RIH66276.1"/>
    <property type="molecule type" value="Genomic_DNA"/>
</dbReference>
<keyword evidence="5 8" id="KW-0472">Membrane</keyword>
<dbReference type="GO" id="GO:0008360">
    <property type="term" value="P:regulation of cell shape"/>
    <property type="evidence" value="ECO:0007669"/>
    <property type="project" value="UniProtKB-KW"/>
</dbReference>
<keyword evidence="2 8" id="KW-0812">Transmembrane</keyword>
<keyword evidence="10" id="KW-1185">Reference proteome</keyword>
<feature type="transmembrane region" description="Helical" evidence="8">
    <location>
        <begin position="206"/>
        <end position="223"/>
    </location>
</feature>
<dbReference type="InterPro" id="IPR001182">
    <property type="entry name" value="FtsW/RodA"/>
</dbReference>
<evidence type="ECO:0000256" key="5">
    <source>
        <dbReference type="ARBA" id="ARBA00023136"/>
    </source>
</evidence>
<dbReference type="OrthoDB" id="9768187at2"/>
<dbReference type="GO" id="GO:0032153">
    <property type="term" value="C:cell division site"/>
    <property type="evidence" value="ECO:0007669"/>
    <property type="project" value="TreeGrafter"/>
</dbReference>
<feature type="transmembrane region" description="Helical" evidence="8">
    <location>
        <begin position="230"/>
        <end position="254"/>
    </location>
</feature>
<feature type="transmembrane region" description="Helical" evidence="8">
    <location>
        <begin position="284"/>
        <end position="305"/>
    </location>
</feature>
<proteinExistence type="predicted"/>
<evidence type="ECO:0000256" key="4">
    <source>
        <dbReference type="ARBA" id="ARBA00022989"/>
    </source>
</evidence>
<evidence type="ECO:0000256" key="6">
    <source>
        <dbReference type="ARBA" id="ARBA00032370"/>
    </source>
</evidence>
<dbReference type="GO" id="GO:0051301">
    <property type="term" value="P:cell division"/>
    <property type="evidence" value="ECO:0007669"/>
    <property type="project" value="InterPro"/>
</dbReference>
<dbReference type="RefSeq" id="WP_119348863.1">
    <property type="nucleotide sequence ID" value="NZ_JBFHKJ010000082.1"/>
</dbReference>
<evidence type="ECO:0000256" key="3">
    <source>
        <dbReference type="ARBA" id="ARBA00022960"/>
    </source>
</evidence>
<feature type="transmembrane region" description="Helical" evidence="8">
    <location>
        <begin position="378"/>
        <end position="399"/>
    </location>
</feature>
<feature type="transmembrane region" description="Helical" evidence="8">
    <location>
        <begin position="12"/>
        <end position="32"/>
    </location>
</feature>
<feature type="transmembrane region" description="Helical" evidence="8">
    <location>
        <begin position="52"/>
        <end position="69"/>
    </location>
</feature>
<feature type="transmembrane region" description="Helical" evidence="8">
    <location>
        <begin position="260"/>
        <end position="277"/>
    </location>
</feature>
<evidence type="ECO:0000256" key="1">
    <source>
        <dbReference type="ARBA" id="ARBA00004141"/>
    </source>
</evidence>
<evidence type="ECO:0000313" key="9">
    <source>
        <dbReference type="EMBL" id="RIH66276.1"/>
    </source>
</evidence>
<evidence type="ECO:0000256" key="2">
    <source>
        <dbReference type="ARBA" id="ARBA00022692"/>
    </source>
</evidence>
<feature type="transmembrane region" description="Helical" evidence="8">
    <location>
        <begin position="411"/>
        <end position="438"/>
    </location>
</feature>
<dbReference type="GO" id="GO:0005886">
    <property type="term" value="C:plasma membrane"/>
    <property type="evidence" value="ECO:0007669"/>
    <property type="project" value="TreeGrafter"/>
</dbReference>
<comment type="subcellular location">
    <subcellularLocation>
        <location evidence="1">Membrane</location>
        <topology evidence="1">Multi-pass membrane protein</topology>
    </subcellularLocation>
</comment>
<dbReference type="Proteomes" id="UP000266441">
    <property type="component" value="Unassembled WGS sequence"/>
</dbReference>
<name>A0A399D478_9BACT</name>
<feature type="transmembrane region" description="Helical" evidence="8">
    <location>
        <begin position="167"/>
        <end position="200"/>
    </location>
</feature>
<evidence type="ECO:0000313" key="10">
    <source>
        <dbReference type="Proteomes" id="UP000266441"/>
    </source>
</evidence>
<keyword evidence="3" id="KW-0133">Cell shape</keyword>
<feature type="transmembrane region" description="Helical" evidence="8">
    <location>
        <begin position="444"/>
        <end position="463"/>
    </location>
</feature>
<dbReference type="PROSITE" id="PS00428">
    <property type="entry name" value="FTSW_RODA_SPOVE"/>
    <property type="match status" value="1"/>
</dbReference>
<dbReference type="InterPro" id="IPR018365">
    <property type="entry name" value="Cell_cycle_FtsW-rel_CS"/>
</dbReference>
<dbReference type="NCBIfam" id="NF037961">
    <property type="entry name" value="RodA_shape"/>
    <property type="match status" value="2"/>
</dbReference>
<dbReference type="GO" id="GO:0015648">
    <property type="term" value="F:lipid-linked peptidoglycan transporter activity"/>
    <property type="evidence" value="ECO:0007669"/>
    <property type="project" value="TreeGrafter"/>
</dbReference>
<protein>
    <recommendedName>
        <fullName evidence="7">Cell wall polymerase</fullName>
    </recommendedName>
    <alternativeName>
        <fullName evidence="6">Peptidoglycan polymerase</fullName>
    </alternativeName>
</protein>